<dbReference type="PANTHER" id="PTHR30146">
    <property type="entry name" value="LACI-RELATED TRANSCRIPTIONAL REPRESSOR"/>
    <property type="match status" value="1"/>
</dbReference>
<organism evidence="5 6">
    <name type="scientific">Microbacterium paludicola</name>
    <dbReference type="NCBI Taxonomy" id="300019"/>
    <lineage>
        <taxon>Bacteria</taxon>
        <taxon>Bacillati</taxon>
        <taxon>Actinomycetota</taxon>
        <taxon>Actinomycetes</taxon>
        <taxon>Micrococcales</taxon>
        <taxon>Microbacteriaceae</taxon>
        <taxon>Microbacterium</taxon>
    </lineage>
</organism>
<dbReference type="InterPro" id="IPR028082">
    <property type="entry name" value="Peripla_BP_I"/>
</dbReference>
<evidence type="ECO:0000313" key="5">
    <source>
        <dbReference type="EMBL" id="MDR6168648.1"/>
    </source>
</evidence>
<dbReference type="SUPFAM" id="SSF47413">
    <property type="entry name" value="lambda repressor-like DNA-binding domains"/>
    <property type="match status" value="1"/>
</dbReference>
<evidence type="ECO:0000313" key="6">
    <source>
        <dbReference type="Proteomes" id="UP001260188"/>
    </source>
</evidence>
<dbReference type="PROSITE" id="PS50932">
    <property type="entry name" value="HTH_LACI_2"/>
    <property type="match status" value="1"/>
</dbReference>
<dbReference type="InterPro" id="IPR010982">
    <property type="entry name" value="Lambda_DNA-bd_dom_sf"/>
</dbReference>
<keyword evidence="2 5" id="KW-0238">DNA-binding</keyword>
<dbReference type="Proteomes" id="UP001260188">
    <property type="component" value="Unassembled WGS sequence"/>
</dbReference>
<dbReference type="SUPFAM" id="SSF53822">
    <property type="entry name" value="Periplasmic binding protein-like I"/>
    <property type="match status" value="1"/>
</dbReference>
<dbReference type="Gene3D" id="3.40.50.2300">
    <property type="match status" value="2"/>
</dbReference>
<proteinExistence type="predicted"/>
<protein>
    <submittedName>
        <fullName evidence="5">DNA-binding LacI/PurR family transcriptional regulator</fullName>
    </submittedName>
</protein>
<dbReference type="Pfam" id="PF13377">
    <property type="entry name" value="Peripla_BP_3"/>
    <property type="match status" value="1"/>
</dbReference>
<sequence length="337" mass="33943">MSEAMPGRARVGVRDVAAAAGVSTQTVSRVINDHPHIRPETRERVVAAMAELGYRVNNAARALGTATTRTIGVVASDTDLYGPAAGIGALERAARSAGRWIATAYADGADAASVTAAADHLLAQGVDGIVVVAPHTAALEALAAASPGVPVVPLHSRVGGAGTPADGDRGAEGAALAVDHLLDAGHRRIAQLSGPAAWLEAVARDTGAESALARRGLQLAGRWRGDWSAASGAALAPEIAAAVGEAGGPTAIVVANDQMALGLVSGLASRGVDVPADVSVVGFDDHPDAAFYRPALTTVRLDIAGEAQRCVRILLGADSATGPEPPRLVVRDSTRPV</sequence>
<accession>A0ABU1I638</accession>
<dbReference type="PANTHER" id="PTHR30146:SF109">
    <property type="entry name" value="HTH-TYPE TRANSCRIPTIONAL REGULATOR GALS"/>
    <property type="match status" value="1"/>
</dbReference>
<dbReference type="RefSeq" id="WP_036304666.1">
    <property type="nucleotide sequence ID" value="NZ_JAVIZA010000001.1"/>
</dbReference>
<dbReference type="GO" id="GO:0003677">
    <property type="term" value="F:DNA binding"/>
    <property type="evidence" value="ECO:0007669"/>
    <property type="project" value="UniProtKB-KW"/>
</dbReference>
<evidence type="ECO:0000256" key="1">
    <source>
        <dbReference type="ARBA" id="ARBA00023015"/>
    </source>
</evidence>
<keyword evidence="1" id="KW-0805">Transcription regulation</keyword>
<comment type="caution">
    <text evidence="5">The sequence shown here is derived from an EMBL/GenBank/DDBJ whole genome shotgun (WGS) entry which is preliminary data.</text>
</comment>
<reference evidence="5 6" key="1">
    <citation type="submission" date="2023-08" db="EMBL/GenBank/DDBJ databases">
        <title>Functional and genomic diversity of the sorghum phyllosphere microbiome.</title>
        <authorList>
            <person name="Shade A."/>
        </authorList>
    </citation>
    <scope>NUCLEOTIDE SEQUENCE [LARGE SCALE GENOMIC DNA]</scope>
    <source>
        <strain evidence="5 6">SORGH_AS_0919</strain>
    </source>
</reference>
<dbReference type="Gene3D" id="1.10.260.40">
    <property type="entry name" value="lambda repressor-like DNA-binding domains"/>
    <property type="match status" value="1"/>
</dbReference>
<evidence type="ECO:0000259" key="4">
    <source>
        <dbReference type="PROSITE" id="PS50932"/>
    </source>
</evidence>
<dbReference type="PROSITE" id="PS00356">
    <property type="entry name" value="HTH_LACI_1"/>
    <property type="match status" value="1"/>
</dbReference>
<gene>
    <name evidence="5" type="ORF">QE367_002852</name>
</gene>
<name>A0ABU1I638_9MICO</name>
<dbReference type="CDD" id="cd01392">
    <property type="entry name" value="HTH_LacI"/>
    <property type="match status" value="1"/>
</dbReference>
<evidence type="ECO:0000256" key="3">
    <source>
        <dbReference type="ARBA" id="ARBA00023163"/>
    </source>
</evidence>
<dbReference type="InterPro" id="IPR046335">
    <property type="entry name" value="LacI/GalR-like_sensor"/>
</dbReference>
<evidence type="ECO:0000256" key="2">
    <source>
        <dbReference type="ARBA" id="ARBA00023125"/>
    </source>
</evidence>
<keyword evidence="6" id="KW-1185">Reference proteome</keyword>
<keyword evidence="3" id="KW-0804">Transcription</keyword>
<dbReference type="Pfam" id="PF00356">
    <property type="entry name" value="LacI"/>
    <property type="match status" value="1"/>
</dbReference>
<dbReference type="InterPro" id="IPR000843">
    <property type="entry name" value="HTH_LacI"/>
</dbReference>
<dbReference type="EMBL" id="JAVIZA010000001">
    <property type="protein sequence ID" value="MDR6168648.1"/>
    <property type="molecule type" value="Genomic_DNA"/>
</dbReference>
<feature type="domain" description="HTH lacI-type" evidence="4">
    <location>
        <begin position="11"/>
        <end position="65"/>
    </location>
</feature>
<dbReference type="SMART" id="SM00354">
    <property type="entry name" value="HTH_LACI"/>
    <property type="match status" value="1"/>
</dbReference>